<organism evidence="3 4">
    <name type="scientific">Zancudomyces culisetae</name>
    <name type="common">Gut fungus</name>
    <name type="synonym">Smittium culisetae</name>
    <dbReference type="NCBI Taxonomy" id="1213189"/>
    <lineage>
        <taxon>Eukaryota</taxon>
        <taxon>Fungi</taxon>
        <taxon>Fungi incertae sedis</taxon>
        <taxon>Zoopagomycota</taxon>
        <taxon>Kickxellomycotina</taxon>
        <taxon>Harpellomycetes</taxon>
        <taxon>Harpellales</taxon>
        <taxon>Legeriomycetaceae</taxon>
        <taxon>Zancudomyces</taxon>
    </lineage>
</organism>
<evidence type="ECO:0000256" key="2">
    <source>
        <dbReference type="SAM" id="SignalP"/>
    </source>
</evidence>
<feature type="region of interest" description="Disordered" evidence="1">
    <location>
        <begin position="22"/>
        <end position="48"/>
    </location>
</feature>
<dbReference type="AlphaFoldDB" id="A0A1R1PKB9"/>
<gene>
    <name evidence="3" type="ORF">AX774_g5125</name>
</gene>
<feature type="compositionally biased region" description="Polar residues" evidence="1">
    <location>
        <begin position="25"/>
        <end position="40"/>
    </location>
</feature>
<reference evidence="4" key="1">
    <citation type="submission" date="2017-01" db="EMBL/GenBank/DDBJ databases">
        <authorList>
            <person name="Wang Y."/>
            <person name="White M."/>
            <person name="Kvist S."/>
            <person name="Moncalvo J.-M."/>
        </authorList>
    </citation>
    <scope>NUCLEOTIDE SEQUENCE [LARGE SCALE GENOMIC DNA]</scope>
    <source>
        <strain evidence="4">COL-18-3</strain>
    </source>
</reference>
<accession>A0A1R1PKB9</accession>
<sequence length="109" mass="11936">MRVMNVISMLVLSSYAVLSAPAQDQVGQTTSNQASSNQVSGGDIPAVTENDVKDWDKYAAFRECIQKANLTDTATEKKPEANAENKDKDKNNVQNVEEITSEAKSKKQE</sequence>
<keyword evidence="2" id="KW-0732">Signal</keyword>
<feature type="signal peptide" evidence="2">
    <location>
        <begin position="1"/>
        <end position="19"/>
    </location>
</feature>
<dbReference type="Proteomes" id="UP000188320">
    <property type="component" value="Unassembled WGS sequence"/>
</dbReference>
<feature type="chain" id="PRO_5012096548" evidence="2">
    <location>
        <begin position="20"/>
        <end position="109"/>
    </location>
</feature>
<proteinExistence type="predicted"/>
<evidence type="ECO:0000313" key="3">
    <source>
        <dbReference type="EMBL" id="OMH81421.1"/>
    </source>
</evidence>
<protein>
    <submittedName>
        <fullName evidence="3">Uncharacterized protein</fullName>
    </submittedName>
</protein>
<feature type="compositionally biased region" description="Basic and acidic residues" evidence="1">
    <location>
        <begin position="74"/>
        <end position="91"/>
    </location>
</feature>
<evidence type="ECO:0000313" key="4">
    <source>
        <dbReference type="Proteomes" id="UP000188320"/>
    </source>
</evidence>
<comment type="caution">
    <text evidence="3">The sequence shown here is derived from an EMBL/GenBank/DDBJ whole genome shotgun (WGS) entry which is preliminary data.</text>
</comment>
<evidence type="ECO:0000256" key="1">
    <source>
        <dbReference type="SAM" id="MobiDB-lite"/>
    </source>
</evidence>
<name>A0A1R1PKB9_ZANCU</name>
<dbReference type="EMBL" id="LSSK01000903">
    <property type="protein sequence ID" value="OMH81421.1"/>
    <property type="molecule type" value="Genomic_DNA"/>
</dbReference>
<keyword evidence="4" id="KW-1185">Reference proteome</keyword>
<feature type="region of interest" description="Disordered" evidence="1">
    <location>
        <begin position="69"/>
        <end position="109"/>
    </location>
</feature>